<name>A0A6C0K2C0_9ZZZZ</name>
<dbReference type="AlphaFoldDB" id="A0A6C0K2C0"/>
<reference evidence="1" key="1">
    <citation type="journal article" date="2020" name="Nature">
        <title>Giant virus diversity and host interactions through global metagenomics.</title>
        <authorList>
            <person name="Schulz F."/>
            <person name="Roux S."/>
            <person name="Paez-Espino D."/>
            <person name="Jungbluth S."/>
            <person name="Walsh D.A."/>
            <person name="Denef V.J."/>
            <person name="McMahon K.D."/>
            <person name="Konstantinidis K.T."/>
            <person name="Eloe-Fadrosh E.A."/>
            <person name="Kyrpides N.C."/>
            <person name="Woyke T."/>
        </authorList>
    </citation>
    <scope>NUCLEOTIDE SEQUENCE</scope>
    <source>
        <strain evidence="1">GVMAG-S-1101169-75</strain>
    </source>
</reference>
<dbReference type="EMBL" id="MN740788">
    <property type="protein sequence ID" value="QHU11713.1"/>
    <property type="molecule type" value="Genomic_DNA"/>
</dbReference>
<evidence type="ECO:0000313" key="1">
    <source>
        <dbReference type="EMBL" id="QHU11713.1"/>
    </source>
</evidence>
<organism evidence="1">
    <name type="scientific">viral metagenome</name>
    <dbReference type="NCBI Taxonomy" id="1070528"/>
    <lineage>
        <taxon>unclassified sequences</taxon>
        <taxon>metagenomes</taxon>
        <taxon>organismal metagenomes</taxon>
    </lineage>
</organism>
<accession>A0A6C0K2C0</accession>
<protein>
    <submittedName>
        <fullName evidence="1">Uncharacterized protein</fullName>
    </submittedName>
</protein>
<sequence length="225" mass="25974">MHPRVKQVVDSIPTRDRIYNEYLQNHKFRDCIDSIIASIEIEKDGFCAALKASTGEDCTNRPLPGKRFCGLHGQAWRYVKGKITAEQVLKRQRQSENARIRQVLEKGGGKITPDERAYLAYHCGNKCCPLKDLPDSLARFRPREEECKYFMCNPPPANKEGEPFCDPSCDKILAKIFLKNIHRKKKRQKIGTPLLPPQQQQFFQYLGNTLDRAYKENDCSTKLKK</sequence>
<proteinExistence type="predicted"/>